<accession>A0A941ERU9</accession>
<sequence>MAGKATNVSVTQDSARDHWGGTRVSYHVSFYSVPAQAQCSFSHSTYGGIGETNIFVSMSGPKAKTITLRTWDSPFKVGKVTCQFHRPESRKKKWYLTVDDVRIDL</sequence>
<comment type="caution">
    <text evidence="1">The sequence shown here is derived from an EMBL/GenBank/DDBJ whole genome shotgun (WGS) entry which is preliminary data.</text>
</comment>
<proteinExistence type="predicted"/>
<dbReference type="AlphaFoldDB" id="A0A941ERU9"/>
<keyword evidence="2" id="KW-1185">Reference proteome</keyword>
<protein>
    <submittedName>
        <fullName evidence="1">Uncharacterized protein</fullName>
    </submittedName>
</protein>
<name>A0A941ERU9_9ACTN</name>
<evidence type="ECO:0000313" key="2">
    <source>
        <dbReference type="Proteomes" id="UP000675781"/>
    </source>
</evidence>
<dbReference type="Proteomes" id="UP000675781">
    <property type="component" value="Unassembled WGS sequence"/>
</dbReference>
<dbReference type="RefSeq" id="WP_212531728.1">
    <property type="nucleotide sequence ID" value="NZ_JAGSOG010000192.1"/>
</dbReference>
<organism evidence="1 2">
    <name type="scientific">Actinospica durhamensis</name>
    <dbReference type="NCBI Taxonomy" id="1508375"/>
    <lineage>
        <taxon>Bacteria</taxon>
        <taxon>Bacillati</taxon>
        <taxon>Actinomycetota</taxon>
        <taxon>Actinomycetes</taxon>
        <taxon>Catenulisporales</taxon>
        <taxon>Actinospicaceae</taxon>
        <taxon>Actinospica</taxon>
    </lineage>
</organism>
<evidence type="ECO:0000313" key="1">
    <source>
        <dbReference type="EMBL" id="MBR7837260.1"/>
    </source>
</evidence>
<gene>
    <name evidence="1" type="ORF">KDL01_28540</name>
</gene>
<reference evidence="1" key="1">
    <citation type="submission" date="2021-04" db="EMBL/GenBank/DDBJ databases">
        <title>Genome based classification of Actinospica acidithermotolerans sp. nov., an actinobacterium isolated from an Indonesian hot spring.</title>
        <authorList>
            <person name="Kusuma A.B."/>
            <person name="Putra K.E."/>
            <person name="Nafisah S."/>
            <person name="Loh J."/>
            <person name="Nouioui I."/>
            <person name="Goodfellow M."/>
        </authorList>
    </citation>
    <scope>NUCLEOTIDE SEQUENCE</scope>
    <source>
        <strain evidence="1">CSCA 57</strain>
    </source>
</reference>
<dbReference type="EMBL" id="JAGSOG010000192">
    <property type="protein sequence ID" value="MBR7837260.1"/>
    <property type="molecule type" value="Genomic_DNA"/>
</dbReference>